<sequence length="91" mass="10240">MICFSNRKQQPTKIIAEFEGRIETMVTSMLLSRSREAVVNTYCESNLTFDTTVRFSAAFEAANRNVETISVAQNEVKHVCEGSCSKLENVQ</sequence>
<dbReference type="EMBL" id="JARBHB010000005">
    <property type="protein sequence ID" value="KAJ8884664.1"/>
    <property type="molecule type" value="Genomic_DNA"/>
</dbReference>
<protein>
    <submittedName>
        <fullName evidence="1">Uncharacterized protein</fullName>
    </submittedName>
</protein>
<comment type="caution">
    <text evidence="1">The sequence shown here is derived from an EMBL/GenBank/DDBJ whole genome shotgun (WGS) entry which is preliminary data.</text>
</comment>
<dbReference type="Proteomes" id="UP001159363">
    <property type="component" value="Chromosome 4"/>
</dbReference>
<name>A0ABQ9HKE5_9NEOP</name>
<reference evidence="1 2" key="1">
    <citation type="submission" date="2023-02" db="EMBL/GenBank/DDBJ databases">
        <title>LHISI_Scaffold_Assembly.</title>
        <authorList>
            <person name="Stuart O.P."/>
            <person name="Cleave R."/>
            <person name="Magrath M.J.L."/>
            <person name="Mikheyev A.S."/>
        </authorList>
    </citation>
    <scope>NUCLEOTIDE SEQUENCE [LARGE SCALE GENOMIC DNA]</scope>
    <source>
        <strain evidence="1">Daus_M_001</strain>
        <tissue evidence="1">Leg muscle</tissue>
    </source>
</reference>
<proteinExistence type="predicted"/>
<gene>
    <name evidence="1" type="ORF">PR048_016522</name>
</gene>
<keyword evidence="2" id="KW-1185">Reference proteome</keyword>
<evidence type="ECO:0000313" key="2">
    <source>
        <dbReference type="Proteomes" id="UP001159363"/>
    </source>
</evidence>
<organism evidence="1 2">
    <name type="scientific">Dryococelus australis</name>
    <dbReference type="NCBI Taxonomy" id="614101"/>
    <lineage>
        <taxon>Eukaryota</taxon>
        <taxon>Metazoa</taxon>
        <taxon>Ecdysozoa</taxon>
        <taxon>Arthropoda</taxon>
        <taxon>Hexapoda</taxon>
        <taxon>Insecta</taxon>
        <taxon>Pterygota</taxon>
        <taxon>Neoptera</taxon>
        <taxon>Polyneoptera</taxon>
        <taxon>Phasmatodea</taxon>
        <taxon>Verophasmatodea</taxon>
        <taxon>Anareolatae</taxon>
        <taxon>Phasmatidae</taxon>
        <taxon>Eurycanthinae</taxon>
        <taxon>Dryococelus</taxon>
    </lineage>
</organism>
<evidence type="ECO:0000313" key="1">
    <source>
        <dbReference type="EMBL" id="KAJ8884664.1"/>
    </source>
</evidence>
<accession>A0ABQ9HKE5</accession>